<evidence type="ECO:0008006" key="3">
    <source>
        <dbReference type="Google" id="ProtNLM"/>
    </source>
</evidence>
<evidence type="ECO:0000313" key="2">
    <source>
        <dbReference type="EMBL" id="VFK71376.1"/>
    </source>
</evidence>
<sequence length="290" mass="32247">MKIIFPHTYRHVGTYLLMVFCFLVLSSCSTVTPRTAAVFDRLTETRLDDLRTAYAEIANDANPQAEKDRAILLYHIGEQSADYDTMGDVVDKLNALHEANPNDAEITAYLGSAYTLRARDYPWQGLYQVVPGPGFVRLGYVGKGVQLLDSAVAQKGSSPAVRLVRGMTFTQLPRPFGKFDTGLDDLNRLRGWIEAKDIDTPHTGPQSFGKLDMEMGDPDPSRARGKVPNFAARYAAMLEDPAFRGEFYFRLADAYRRNGDEVNSRKFFSRAAEAASPGSPFAIAAQEMLR</sequence>
<dbReference type="EMBL" id="CAADFZ010000030">
    <property type="protein sequence ID" value="VFK63154.1"/>
    <property type="molecule type" value="Genomic_DNA"/>
</dbReference>
<accession>A0A451AZB5</accession>
<evidence type="ECO:0000313" key="1">
    <source>
        <dbReference type="EMBL" id="VFK63154.1"/>
    </source>
</evidence>
<gene>
    <name evidence="1" type="ORF">BECKUNK1418G_GA0071005_103017</name>
    <name evidence="2" type="ORF">BECKUNK1418H_GA0071006_10636</name>
</gene>
<protein>
    <recommendedName>
        <fullName evidence="3">Tetratricopeptide repeat-containing protein</fullName>
    </recommendedName>
</protein>
<organism evidence="2">
    <name type="scientific">Candidatus Kentrum sp. UNK</name>
    <dbReference type="NCBI Taxonomy" id="2126344"/>
    <lineage>
        <taxon>Bacteria</taxon>
        <taxon>Pseudomonadati</taxon>
        <taxon>Pseudomonadota</taxon>
        <taxon>Gammaproteobacteria</taxon>
        <taxon>Candidatus Kentrum</taxon>
    </lineage>
</organism>
<reference evidence="2" key="1">
    <citation type="submission" date="2019-02" db="EMBL/GenBank/DDBJ databases">
        <authorList>
            <person name="Gruber-Vodicka R. H."/>
            <person name="Seah K. B. B."/>
        </authorList>
    </citation>
    <scope>NUCLEOTIDE SEQUENCE</scope>
    <source>
        <strain evidence="2">BECK_BY19</strain>
        <strain evidence="1">BECK_BY8</strain>
    </source>
</reference>
<dbReference type="AlphaFoldDB" id="A0A451AZB5"/>
<dbReference type="InterPro" id="IPR011990">
    <property type="entry name" value="TPR-like_helical_dom_sf"/>
</dbReference>
<proteinExistence type="predicted"/>
<dbReference type="PROSITE" id="PS51257">
    <property type="entry name" value="PROKAR_LIPOPROTEIN"/>
    <property type="match status" value="1"/>
</dbReference>
<name>A0A451AZB5_9GAMM</name>
<dbReference type="Gene3D" id="1.25.40.10">
    <property type="entry name" value="Tetratricopeptide repeat domain"/>
    <property type="match status" value="1"/>
</dbReference>
<dbReference type="EMBL" id="CAADGD010000063">
    <property type="protein sequence ID" value="VFK71376.1"/>
    <property type="molecule type" value="Genomic_DNA"/>
</dbReference>